<feature type="active site" description="Proton acceptor" evidence="13 14">
    <location>
        <position position="206"/>
    </location>
</feature>
<evidence type="ECO:0000256" key="5">
    <source>
        <dbReference type="ARBA" id="ARBA00023027"/>
    </source>
</evidence>
<evidence type="ECO:0000256" key="13">
    <source>
        <dbReference type="HAMAP-Rule" id="MF_00394"/>
    </source>
</evidence>
<keyword evidence="3 13" id="KW-0521">NADP</keyword>
<evidence type="ECO:0000256" key="2">
    <source>
        <dbReference type="ARBA" id="ARBA00022516"/>
    </source>
</evidence>
<dbReference type="GO" id="GO:0005975">
    <property type="term" value="P:carbohydrate metabolic process"/>
    <property type="evidence" value="ECO:0007669"/>
    <property type="project" value="InterPro"/>
</dbReference>
<gene>
    <name evidence="13" type="primary">gpsA</name>
    <name evidence="20" type="ORF">HNR46_002291</name>
</gene>
<keyword evidence="21" id="KW-1185">Reference proteome</keyword>
<feature type="binding site" evidence="13">
    <location>
        <position position="259"/>
    </location>
    <ligand>
        <name>sn-glycerol 3-phosphate</name>
        <dbReference type="ChEBI" id="CHEBI:57597"/>
    </ligand>
</feature>
<evidence type="ECO:0000256" key="8">
    <source>
        <dbReference type="ARBA" id="ARBA00023264"/>
    </source>
</evidence>
<dbReference type="Gene3D" id="3.40.50.720">
    <property type="entry name" value="NAD(P)-binding Rossmann-like Domain"/>
    <property type="match status" value="1"/>
</dbReference>
<dbReference type="FunFam" id="3.40.50.720:FF:000019">
    <property type="entry name" value="Glycerol-3-phosphate dehydrogenase [NAD(P)+]"/>
    <property type="match status" value="1"/>
</dbReference>
<dbReference type="Pfam" id="PF07479">
    <property type="entry name" value="NAD_Gly3P_dh_C"/>
    <property type="match status" value="1"/>
</dbReference>
<feature type="binding site" evidence="13">
    <location>
        <position position="294"/>
    </location>
    <ligand>
        <name>NADPH</name>
        <dbReference type="ChEBI" id="CHEBI:57783"/>
    </ligand>
</feature>
<keyword evidence="6 13" id="KW-0443">Lipid metabolism</keyword>
<comment type="catalytic activity">
    <reaction evidence="13">
        <text>sn-glycerol 3-phosphate + NAD(+) = dihydroxyacetone phosphate + NADH + H(+)</text>
        <dbReference type="Rhea" id="RHEA:11092"/>
        <dbReference type="ChEBI" id="CHEBI:15378"/>
        <dbReference type="ChEBI" id="CHEBI:57540"/>
        <dbReference type="ChEBI" id="CHEBI:57597"/>
        <dbReference type="ChEBI" id="CHEBI:57642"/>
        <dbReference type="ChEBI" id="CHEBI:57945"/>
        <dbReference type="EC" id="1.1.1.94"/>
    </reaction>
</comment>
<dbReference type="PANTHER" id="PTHR11728:SF1">
    <property type="entry name" value="GLYCEROL-3-PHOSPHATE DEHYDROGENASE [NAD(+)] 2, CHLOROPLASTIC"/>
    <property type="match status" value="1"/>
</dbReference>
<evidence type="ECO:0000256" key="11">
    <source>
        <dbReference type="ARBA" id="ARBA00069372"/>
    </source>
</evidence>
<dbReference type="PRINTS" id="PR00077">
    <property type="entry name" value="GPDHDRGNASE"/>
</dbReference>
<feature type="binding site" evidence="16">
    <location>
        <position position="270"/>
    </location>
    <ligand>
        <name>NAD(+)</name>
        <dbReference type="ChEBI" id="CHEBI:57540"/>
    </ligand>
</feature>
<evidence type="ECO:0000256" key="16">
    <source>
        <dbReference type="PIRSR" id="PIRSR000114-3"/>
    </source>
</evidence>
<feature type="binding site" evidence="13">
    <location>
        <position position="66"/>
    </location>
    <ligand>
        <name>NADPH</name>
        <dbReference type="ChEBI" id="CHEBI:57783"/>
    </ligand>
</feature>
<dbReference type="NCBIfam" id="NF000942">
    <property type="entry name" value="PRK00094.1-4"/>
    <property type="match status" value="1"/>
</dbReference>
<evidence type="ECO:0000256" key="15">
    <source>
        <dbReference type="PIRSR" id="PIRSR000114-2"/>
    </source>
</evidence>
<evidence type="ECO:0000256" key="4">
    <source>
        <dbReference type="ARBA" id="ARBA00023002"/>
    </source>
</evidence>
<accession>A0A840VDU7</accession>
<dbReference type="GO" id="GO:0046167">
    <property type="term" value="P:glycerol-3-phosphate biosynthetic process"/>
    <property type="evidence" value="ECO:0007669"/>
    <property type="project" value="UniProtKB-UniRule"/>
</dbReference>
<feature type="binding site" evidence="13">
    <location>
        <position position="123"/>
    </location>
    <ligand>
        <name>sn-glycerol 3-phosphate</name>
        <dbReference type="ChEBI" id="CHEBI:57597"/>
    </ligand>
</feature>
<feature type="binding site" evidence="13">
    <location>
        <position position="269"/>
    </location>
    <ligand>
        <name>sn-glycerol 3-phosphate</name>
        <dbReference type="ChEBI" id="CHEBI:57597"/>
    </ligand>
</feature>
<keyword evidence="7 13" id="KW-0594">Phospholipid biosynthesis</keyword>
<evidence type="ECO:0000256" key="17">
    <source>
        <dbReference type="RuleBase" id="RU000437"/>
    </source>
</evidence>
<dbReference type="InterPro" id="IPR008927">
    <property type="entry name" value="6-PGluconate_DH-like_C_sf"/>
</dbReference>
<dbReference type="EC" id="1.1.1.94" evidence="10 13"/>
<feature type="binding site" evidence="13">
    <location>
        <position position="206"/>
    </location>
    <ligand>
        <name>sn-glycerol 3-phosphate</name>
        <dbReference type="ChEBI" id="CHEBI:57597"/>
    </ligand>
</feature>
<evidence type="ECO:0000259" key="19">
    <source>
        <dbReference type="Pfam" id="PF07479"/>
    </source>
</evidence>
<feature type="binding site" evidence="13">
    <location>
        <position position="155"/>
    </location>
    <ligand>
        <name>NADPH</name>
        <dbReference type="ChEBI" id="CHEBI:57783"/>
    </ligand>
</feature>
<dbReference type="Proteomes" id="UP000557717">
    <property type="component" value="Unassembled WGS sequence"/>
</dbReference>
<dbReference type="InterPro" id="IPR013328">
    <property type="entry name" value="6PGD_dom2"/>
</dbReference>
<dbReference type="NCBIfam" id="NF000940">
    <property type="entry name" value="PRK00094.1-2"/>
    <property type="match status" value="1"/>
</dbReference>
<evidence type="ECO:0000256" key="6">
    <source>
        <dbReference type="ARBA" id="ARBA00023098"/>
    </source>
</evidence>
<feature type="binding site" evidence="13">
    <location>
        <position position="296"/>
    </location>
    <ligand>
        <name>NADPH</name>
        <dbReference type="ChEBI" id="CHEBI:57783"/>
    </ligand>
</feature>
<feature type="binding site" evidence="13">
    <location>
        <position position="270"/>
    </location>
    <ligand>
        <name>sn-glycerol 3-phosphate</name>
        <dbReference type="ChEBI" id="CHEBI:57597"/>
    </ligand>
</feature>
<feature type="binding site" evidence="13">
    <location>
        <position position="271"/>
    </location>
    <ligand>
        <name>sn-glycerol 3-phosphate</name>
        <dbReference type="ChEBI" id="CHEBI:57597"/>
    </ligand>
</feature>
<dbReference type="InterPro" id="IPR006168">
    <property type="entry name" value="G3P_DH_NAD-dep"/>
</dbReference>
<keyword evidence="2 13" id="KW-0444">Lipid biosynthesis</keyword>
<keyword evidence="4 13" id="KW-0560">Oxidoreductase</keyword>
<evidence type="ECO:0000313" key="21">
    <source>
        <dbReference type="Proteomes" id="UP000557717"/>
    </source>
</evidence>
<keyword evidence="13" id="KW-0963">Cytoplasm</keyword>
<dbReference type="InterPro" id="IPR011128">
    <property type="entry name" value="G3P_DH_NAD-dep_N"/>
</dbReference>
<dbReference type="UniPathway" id="UPA00940"/>
<comment type="pathway">
    <text evidence="13">Membrane lipid metabolism; glycerophospholipid metabolism.</text>
</comment>
<comment type="caution">
    <text evidence="20">The sequence shown here is derived from an EMBL/GenBank/DDBJ whole genome shotgun (WGS) entry which is preliminary data.</text>
</comment>
<proteinExistence type="inferred from homology"/>
<feature type="binding site" evidence="15">
    <location>
        <position position="123"/>
    </location>
    <ligand>
        <name>substrate</name>
    </ligand>
</feature>
<comment type="function">
    <text evidence="13">Catalyzes the reduction of the glycolytic intermediate dihydroxyacetone phosphate (DHAP) to sn-glycerol 3-phosphate (G3P), the key precursor for phospholipid synthesis.</text>
</comment>
<dbReference type="RefSeq" id="WP_246418046.1">
    <property type="nucleotide sequence ID" value="NZ_JACHFD010000010.1"/>
</dbReference>
<dbReference type="InterPro" id="IPR036291">
    <property type="entry name" value="NAD(P)-bd_dom_sf"/>
</dbReference>
<dbReference type="HAMAP" id="MF_00394">
    <property type="entry name" value="NAD_Glyc3P_dehydrog"/>
    <property type="match status" value="1"/>
</dbReference>
<evidence type="ECO:0000256" key="9">
    <source>
        <dbReference type="ARBA" id="ARBA00052716"/>
    </source>
</evidence>
<feature type="domain" description="Glycerol-3-phosphate dehydrogenase NAD-dependent C-terminal" evidence="19">
    <location>
        <begin position="195"/>
        <end position="335"/>
    </location>
</feature>
<feature type="binding site" evidence="13">
    <location>
        <position position="123"/>
    </location>
    <ligand>
        <name>NADPH</name>
        <dbReference type="ChEBI" id="CHEBI:57783"/>
    </ligand>
</feature>
<feature type="binding site" evidence="13">
    <location>
        <position position="270"/>
    </location>
    <ligand>
        <name>NADPH</name>
        <dbReference type="ChEBI" id="CHEBI:57783"/>
    </ligand>
</feature>
<feature type="binding site" evidence="13">
    <location>
        <position position="151"/>
    </location>
    <ligand>
        <name>sn-glycerol 3-phosphate</name>
        <dbReference type="ChEBI" id="CHEBI:57597"/>
    </ligand>
</feature>
<dbReference type="PROSITE" id="PS00957">
    <property type="entry name" value="NAD_G3PDH"/>
    <property type="match status" value="1"/>
</dbReference>
<dbReference type="EMBL" id="JACHFD010000010">
    <property type="protein sequence ID" value="MBB5352050.1"/>
    <property type="molecule type" value="Genomic_DNA"/>
</dbReference>
<dbReference type="GO" id="GO:0008654">
    <property type="term" value="P:phospholipid biosynthetic process"/>
    <property type="evidence" value="ECO:0007669"/>
    <property type="project" value="UniProtKB-KW"/>
</dbReference>
<evidence type="ECO:0000256" key="1">
    <source>
        <dbReference type="ARBA" id="ARBA00011009"/>
    </source>
</evidence>
<comment type="subcellular location">
    <subcellularLocation>
        <location evidence="13">Cytoplasm</location>
    </subcellularLocation>
</comment>
<feature type="binding site" evidence="13">
    <location>
        <position position="29"/>
    </location>
    <ligand>
        <name>NADPH</name>
        <dbReference type="ChEBI" id="CHEBI:57783"/>
    </ligand>
</feature>
<comment type="catalytic activity">
    <reaction evidence="9">
        <text>sn-glycerol 3-phosphate + NADP(+) = dihydroxyacetone phosphate + NADPH + H(+)</text>
        <dbReference type="Rhea" id="RHEA:11096"/>
        <dbReference type="ChEBI" id="CHEBI:15378"/>
        <dbReference type="ChEBI" id="CHEBI:57597"/>
        <dbReference type="ChEBI" id="CHEBI:57642"/>
        <dbReference type="ChEBI" id="CHEBI:57783"/>
        <dbReference type="ChEBI" id="CHEBI:58349"/>
        <dbReference type="EC" id="1.1.1.94"/>
    </reaction>
    <physiologicalReaction direction="right-to-left" evidence="9">
        <dbReference type="Rhea" id="RHEA:11098"/>
    </physiologicalReaction>
</comment>
<keyword evidence="5 13" id="KW-0520">NAD</keyword>
<feature type="domain" description="Glycerol-3-phosphate dehydrogenase NAD-dependent N-terminal" evidence="18">
    <location>
        <begin position="22"/>
        <end position="175"/>
    </location>
</feature>
<organism evidence="20 21">
    <name type="scientific">Haloferula luteola</name>
    <dbReference type="NCBI Taxonomy" id="595692"/>
    <lineage>
        <taxon>Bacteria</taxon>
        <taxon>Pseudomonadati</taxon>
        <taxon>Verrucomicrobiota</taxon>
        <taxon>Verrucomicrobiia</taxon>
        <taxon>Verrucomicrobiales</taxon>
        <taxon>Verrucomicrobiaceae</taxon>
        <taxon>Haloferula</taxon>
    </lineage>
</organism>
<dbReference type="PANTHER" id="PTHR11728">
    <property type="entry name" value="GLYCEROL-3-PHOSPHATE DEHYDROGENASE"/>
    <property type="match status" value="1"/>
</dbReference>
<reference evidence="20 21" key="1">
    <citation type="submission" date="2020-08" db="EMBL/GenBank/DDBJ databases">
        <title>Genomic Encyclopedia of Type Strains, Phase IV (KMG-IV): sequencing the most valuable type-strain genomes for metagenomic binning, comparative biology and taxonomic classification.</title>
        <authorList>
            <person name="Goeker M."/>
        </authorList>
    </citation>
    <scope>NUCLEOTIDE SEQUENCE [LARGE SCALE GENOMIC DNA]</scope>
    <source>
        <strain evidence="20 21">YC6886</strain>
    </source>
</reference>
<feature type="binding site" evidence="16">
    <location>
        <position position="155"/>
    </location>
    <ligand>
        <name>NAD(+)</name>
        <dbReference type="ChEBI" id="CHEBI:57540"/>
    </ligand>
</feature>
<sequence length="348" mass="36301">MAPSTASPGNPKMPDLMFSSAAILGTGSFGTALAHLIGQKLHEVVLVGRDAAVVEAINQTHHNPRYLAGASLPPSVVATTELQDAVRHPLIVFGVPTSATRQVAHSLAQHGLPETTVLLSCAKGIERGTGDRMSVILREECPANPIAVLSGPNHAEEISQDLATCAVIGCRDEQLATLLQQLFTAPHFRSYTSDDLAGIELGGAIKNVYAIAAGITLGLGLGDNAIAALVTRALAEMTRLGTHLGGRIETFAGLSGVGDLIATCFSEHSRNHRVGKALGEGQSLDDAVNSLGMVAEGVPNTLSIYEAARTAGVRTPIIDAVHAILYKDMPAAKALSELLNRDPRPETD</sequence>
<dbReference type="Gene3D" id="1.10.1040.10">
    <property type="entry name" value="N-(1-d-carboxylethyl)-l-norvaline Dehydrogenase, domain 2"/>
    <property type="match status" value="1"/>
</dbReference>
<feature type="binding site" evidence="15">
    <location>
        <begin position="270"/>
        <end position="271"/>
    </location>
    <ligand>
        <name>substrate</name>
    </ligand>
</feature>
<dbReference type="SUPFAM" id="SSF48179">
    <property type="entry name" value="6-phosphogluconate dehydrogenase C-terminal domain-like"/>
    <property type="match status" value="1"/>
</dbReference>
<dbReference type="GO" id="GO:0051287">
    <property type="term" value="F:NAD binding"/>
    <property type="evidence" value="ECO:0007669"/>
    <property type="project" value="InterPro"/>
</dbReference>
<evidence type="ECO:0000256" key="14">
    <source>
        <dbReference type="PIRSR" id="PIRSR000114-1"/>
    </source>
</evidence>
<dbReference type="FunFam" id="1.10.1040.10:FF:000001">
    <property type="entry name" value="Glycerol-3-phosphate dehydrogenase [NAD(P)+]"/>
    <property type="match status" value="1"/>
</dbReference>
<evidence type="ECO:0000256" key="10">
    <source>
        <dbReference type="ARBA" id="ARBA00066687"/>
    </source>
</evidence>
<dbReference type="GO" id="GO:0006650">
    <property type="term" value="P:glycerophospholipid metabolic process"/>
    <property type="evidence" value="ECO:0007669"/>
    <property type="project" value="UniProtKB-UniRule"/>
</dbReference>
<dbReference type="AlphaFoldDB" id="A0A840VDU7"/>
<evidence type="ECO:0000256" key="12">
    <source>
        <dbReference type="ARBA" id="ARBA00080511"/>
    </source>
</evidence>
<evidence type="ECO:0000256" key="3">
    <source>
        <dbReference type="ARBA" id="ARBA00022857"/>
    </source>
</evidence>
<dbReference type="Pfam" id="PF01210">
    <property type="entry name" value="NAD_Gly3P_dh_N"/>
    <property type="match status" value="1"/>
</dbReference>
<keyword evidence="8 13" id="KW-1208">Phospholipid metabolism</keyword>
<protein>
    <recommendedName>
        <fullName evidence="11 13">Glycerol-3-phosphate dehydrogenase [NAD(P)+]</fullName>
        <ecNumber evidence="10 13">1.1.1.94</ecNumber>
    </recommendedName>
    <alternativeName>
        <fullName evidence="13">NAD(P)(+)-dependent glycerol-3-phosphate dehydrogenase</fullName>
    </alternativeName>
    <alternativeName>
        <fullName evidence="12 13">NAD(P)H-dependent dihydroxyacetone-phosphate reductase</fullName>
    </alternativeName>
</protein>
<feature type="binding site" evidence="13">
    <location>
        <position position="49"/>
    </location>
    <ligand>
        <name>NADPH</name>
        <dbReference type="ChEBI" id="CHEBI:57783"/>
    </ligand>
</feature>
<dbReference type="PIRSF" id="PIRSF000114">
    <property type="entry name" value="Glycerol-3-P_dh"/>
    <property type="match status" value="1"/>
</dbReference>
<comment type="similarity">
    <text evidence="1 13 17">Belongs to the NAD-dependent glycerol-3-phosphate dehydrogenase family.</text>
</comment>
<keyword evidence="13" id="KW-0547">Nucleotide-binding</keyword>
<comment type="caution">
    <text evidence="13">Lacks conserved residue(s) required for the propagation of feature annotation.</text>
</comment>
<feature type="binding site" evidence="13">
    <location>
        <position position="28"/>
    </location>
    <ligand>
        <name>NADPH</name>
        <dbReference type="ChEBI" id="CHEBI:57783"/>
    </ligand>
</feature>
<evidence type="ECO:0000256" key="7">
    <source>
        <dbReference type="ARBA" id="ARBA00023209"/>
    </source>
</evidence>
<feature type="binding site" evidence="16">
    <location>
        <begin position="25"/>
        <end position="30"/>
    </location>
    <ligand>
        <name>NAD(+)</name>
        <dbReference type="ChEBI" id="CHEBI:57540"/>
    </ligand>
</feature>
<dbReference type="InterPro" id="IPR006109">
    <property type="entry name" value="G3P_DH_NAD-dep_C"/>
</dbReference>
<evidence type="ECO:0000313" key="20">
    <source>
        <dbReference type="EMBL" id="MBB5352050.1"/>
    </source>
</evidence>
<dbReference type="GO" id="GO:0005829">
    <property type="term" value="C:cytosol"/>
    <property type="evidence" value="ECO:0007669"/>
    <property type="project" value="TreeGrafter"/>
</dbReference>
<name>A0A840VDU7_9BACT</name>
<dbReference type="SUPFAM" id="SSF51735">
    <property type="entry name" value="NAD(P)-binding Rossmann-fold domains"/>
    <property type="match status" value="1"/>
</dbReference>
<dbReference type="GO" id="GO:0046168">
    <property type="term" value="P:glycerol-3-phosphate catabolic process"/>
    <property type="evidence" value="ECO:0007669"/>
    <property type="project" value="InterPro"/>
</dbReference>
<dbReference type="GO" id="GO:0047952">
    <property type="term" value="F:glycerol-3-phosphate dehydrogenase [NAD(P)+] activity"/>
    <property type="evidence" value="ECO:0007669"/>
    <property type="project" value="UniProtKB-UniRule"/>
</dbReference>
<evidence type="ECO:0000259" key="18">
    <source>
        <dbReference type="Pfam" id="PF01210"/>
    </source>
</evidence>